<evidence type="ECO:0000256" key="2">
    <source>
        <dbReference type="SAM" id="SignalP"/>
    </source>
</evidence>
<dbReference type="RefSeq" id="WP_143017228.1">
    <property type="nucleotide sequence ID" value="NZ_FNFO01000003.1"/>
</dbReference>
<dbReference type="STRING" id="1075417.SAMN05421823_103685"/>
<feature type="transmembrane region" description="Helical" evidence="1">
    <location>
        <begin position="177"/>
        <end position="198"/>
    </location>
</feature>
<dbReference type="Proteomes" id="UP000198510">
    <property type="component" value="Unassembled WGS sequence"/>
</dbReference>
<feature type="signal peptide" evidence="2">
    <location>
        <begin position="1"/>
        <end position="26"/>
    </location>
</feature>
<keyword evidence="4" id="KW-1185">Reference proteome</keyword>
<feature type="chain" id="PRO_5011724541" description="Lipoprotein" evidence="2">
    <location>
        <begin position="27"/>
        <end position="199"/>
    </location>
</feature>
<dbReference type="EMBL" id="FNFO01000003">
    <property type="protein sequence ID" value="SDK83897.1"/>
    <property type="molecule type" value="Genomic_DNA"/>
</dbReference>
<sequence>MKNLPLLTTRLWVLLLALGMMASCTAKKKYAAHFHYATPPNYAKAEVAPAPAKEEPVYTATEQEATLQGLTKTAPAPVQLAEPATATRAEQVARVKAEVKESLQEIVAAGESLKKKDITRAEKKTLKKKIKAEVKKVRDIKKAQDLDPELRNILLIGGIGLILEIVGAAIPGGIGAAFYIIGGVMIIIALVMLLLYLLE</sequence>
<protein>
    <recommendedName>
        <fullName evidence="5">Lipoprotein</fullName>
    </recommendedName>
</protein>
<evidence type="ECO:0008006" key="5">
    <source>
        <dbReference type="Google" id="ProtNLM"/>
    </source>
</evidence>
<keyword evidence="1" id="KW-0472">Membrane</keyword>
<dbReference type="PROSITE" id="PS51257">
    <property type="entry name" value="PROKAR_LIPOPROTEIN"/>
    <property type="match status" value="1"/>
</dbReference>
<proteinExistence type="predicted"/>
<organism evidence="3 4">
    <name type="scientific">Catalinimonas alkaloidigena</name>
    <dbReference type="NCBI Taxonomy" id="1075417"/>
    <lineage>
        <taxon>Bacteria</taxon>
        <taxon>Pseudomonadati</taxon>
        <taxon>Bacteroidota</taxon>
        <taxon>Cytophagia</taxon>
        <taxon>Cytophagales</taxon>
        <taxon>Catalimonadaceae</taxon>
        <taxon>Catalinimonas</taxon>
    </lineage>
</organism>
<reference evidence="3 4" key="1">
    <citation type="submission" date="2016-10" db="EMBL/GenBank/DDBJ databases">
        <authorList>
            <person name="de Groot N.N."/>
        </authorList>
    </citation>
    <scope>NUCLEOTIDE SEQUENCE [LARGE SCALE GENOMIC DNA]</scope>
    <source>
        <strain evidence="3 4">DSM 25186</strain>
    </source>
</reference>
<feature type="transmembrane region" description="Helical" evidence="1">
    <location>
        <begin position="150"/>
        <end position="170"/>
    </location>
</feature>
<evidence type="ECO:0000313" key="4">
    <source>
        <dbReference type="Proteomes" id="UP000198510"/>
    </source>
</evidence>
<keyword evidence="1" id="KW-0812">Transmembrane</keyword>
<gene>
    <name evidence="3" type="ORF">SAMN05421823_103685</name>
</gene>
<accession>A0A1G9F633</accession>
<keyword evidence="1" id="KW-1133">Transmembrane helix</keyword>
<evidence type="ECO:0000313" key="3">
    <source>
        <dbReference type="EMBL" id="SDK83897.1"/>
    </source>
</evidence>
<keyword evidence="2" id="KW-0732">Signal</keyword>
<name>A0A1G9F633_9BACT</name>
<dbReference type="AlphaFoldDB" id="A0A1G9F633"/>
<evidence type="ECO:0000256" key="1">
    <source>
        <dbReference type="SAM" id="Phobius"/>
    </source>
</evidence>